<organism evidence="2 3">
    <name type="scientific">Isosphaera pallida (strain ATCC 43644 / DSM 9630 / IS1B)</name>
    <dbReference type="NCBI Taxonomy" id="575540"/>
    <lineage>
        <taxon>Bacteria</taxon>
        <taxon>Pseudomonadati</taxon>
        <taxon>Planctomycetota</taxon>
        <taxon>Planctomycetia</taxon>
        <taxon>Isosphaerales</taxon>
        <taxon>Isosphaeraceae</taxon>
        <taxon>Isosphaera</taxon>
    </lineage>
</organism>
<dbReference type="STRING" id="575540.Isop_0370"/>
<evidence type="ECO:0000259" key="1">
    <source>
        <dbReference type="PROSITE" id="PS51094"/>
    </source>
</evidence>
<dbReference type="InterPro" id="IPR016152">
    <property type="entry name" value="PTrfase/Anion_transptr"/>
</dbReference>
<dbReference type="Gene3D" id="3.40.930.10">
    <property type="entry name" value="Mannitol-specific EII, Chain A"/>
    <property type="match status" value="1"/>
</dbReference>
<dbReference type="GO" id="GO:0030295">
    <property type="term" value="F:protein kinase activator activity"/>
    <property type="evidence" value="ECO:0007669"/>
    <property type="project" value="TreeGrafter"/>
</dbReference>
<dbReference type="InterPro" id="IPR036388">
    <property type="entry name" value="WH-like_DNA-bd_sf"/>
</dbReference>
<dbReference type="InterPro" id="IPR010093">
    <property type="entry name" value="SinI_DNA-bd"/>
</dbReference>
<dbReference type="InterPro" id="IPR009061">
    <property type="entry name" value="DNA-bd_dom_put_sf"/>
</dbReference>
<dbReference type="SUPFAM" id="SSF55804">
    <property type="entry name" value="Phoshotransferase/anion transport protein"/>
    <property type="match status" value="1"/>
</dbReference>
<dbReference type="NCBIfam" id="TIGR01764">
    <property type="entry name" value="excise"/>
    <property type="match status" value="1"/>
</dbReference>
<dbReference type="AlphaFoldDB" id="E8QXY6"/>
<dbReference type="PANTHER" id="PTHR47738:SF1">
    <property type="entry name" value="NITROGEN REGULATORY PROTEIN"/>
    <property type="match status" value="1"/>
</dbReference>
<dbReference type="RefSeq" id="WP_013563254.1">
    <property type="nucleotide sequence ID" value="NC_014962.1"/>
</dbReference>
<dbReference type="Proteomes" id="UP000008631">
    <property type="component" value="Chromosome"/>
</dbReference>
<dbReference type="PROSITE" id="PS51094">
    <property type="entry name" value="PTS_EIIA_TYPE_2"/>
    <property type="match status" value="1"/>
</dbReference>
<dbReference type="Gene3D" id="1.10.10.10">
    <property type="entry name" value="Winged helix-like DNA-binding domain superfamily/Winged helix DNA-binding domain"/>
    <property type="match status" value="1"/>
</dbReference>
<dbReference type="EMBL" id="CP002353">
    <property type="protein sequence ID" value="ADV60965.1"/>
    <property type="molecule type" value="Genomic_DNA"/>
</dbReference>
<dbReference type="InterPro" id="IPR051541">
    <property type="entry name" value="PTS_SugarTrans_NitroReg"/>
</dbReference>
<dbReference type="KEGG" id="ipa:Isop_0370"/>
<sequence>MLLTVRDVSRMLRVSEPTVYRWVQEKGLPVQQVNGHQRLNPVHLLEWLAENRIPITGEVFPPGNGAIPRLDHAIECGGVYWDVPGSTPSEVLEAIVDRVPMRPDVPRDDLLALLRSREGVGSTSLGSGFAVPHPRYPLVHATVPPTLAVCHLAAPIAWDPNNPADMVQTVFTLIAPTPRIHLRLLAKLMYALSDSAFRNVIARKASAEETITAATAIDEALRHPRPTSEAG</sequence>
<evidence type="ECO:0000313" key="3">
    <source>
        <dbReference type="Proteomes" id="UP000008631"/>
    </source>
</evidence>
<keyword evidence="3" id="KW-1185">Reference proteome</keyword>
<dbReference type="HOGENOM" id="CLU_072531_1_1_0"/>
<accession>E8QXY6</accession>
<feature type="domain" description="PTS EIIA type-2" evidence="1">
    <location>
        <begin position="72"/>
        <end position="220"/>
    </location>
</feature>
<dbReference type="PANTHER" id="PTHR47738">
    <property type="entry name" value="PTS SYSTEM FRUCTOSE-LIKE EIIA COMPONENT-RELATED"/>
    <property type="match status" value="1"/>
</dbReference>
<proteinExistence type="predicted"/>
<dbReference type="SUPFAM" id="SSF46955">
    <property type="entry name" value="Putative DNA-binding domain"/>
    <property type="match status" value="1"/>
</dbReference>
<dbReference type="InParanoid" id="E8QXY6"/>
<dbReference type="eggNOG" id="COG1762">
    <property type="taxonomic scope" value="Bacteria"/>
</dbReference>
<dbReference type="GO" id="GO:0003677">
    <property type="term" value="F:DNA binding"/>
    <property type="evidence" value="ECO:0007669"/>
    <property type="project" value="InterPro"/>
</dbReference>
<dbReference type="Pfam" id="PF00359">
    <property type="entry name" value="PTS_EIIA_2"/>
    <property type="match status" value="1"/>
</dbReference>
<dbReference type="Pfam" id="PF12728">
    <property type="entry name" value="HTH_17"/>
    <property type="match status" value="1"/>
</dbReference>
<name>E8QXY6_ISOPI</name>
<protein>
    <submittedName>
        <fullName evidence="2">PTS IIA-like nitrogen-regulatory protein PtsN</fullName>
    </submittedName>
</protein>
<gene>
    <name evidence="2" type="ordered locus">Isop_0370</name>
</gene>
<evidence type="ECO:0000313" key="2">
    <source>
        <dbReference type="EMBL" id="ADV60965.1"/>
    </source>
</evidence>
<dbReference type="InterPro" id="IPR002178">
    <property type="entry name" value="PTS_EIIA_type-2_dom"/>
</dbReference>
<reference evidence="2 3" key="2">
    <citation type="journal article" date="2011" name="Stand. Genomic Sci.">
        <title>Complete genome sequence of Isosphaera pallida type strain (IS1B).</title>
        <authorList>
            <consortium name="US DOE Joint Genome Institute (JGI-PGF)"/>
            <person name="Goker M."/>
            <person name="Cleland D."/>
            <person name="Saunders E."/>
            <person name="Lapidus A."/>
            <person name="Nolan M."/>
            <person name="Lucas S."/>
            <person name="Hammon N."/>
            <person name="Deshpande S."/>
            <person name="Cheng J.F."/>
            <person name="Tapia R."/>
            <person name="Han C."/>
            <person name="Goodwin L."/>
            <person name="Pitluck S."/>
            <person name="Liolios K."/>
            <person name="Pagani I."/>
            <person name="Ivanova N."/>
            <person name="Mavromatis K."/>
            <person name="Pati A."/>
            <person name="Chen A."/>
            <person name="Palaniappan K."/>
            <person name="Land M."/>
            <person name="Hauser L."/>
            <person name="Chang Y.J."/>
            <person name="Jeffries C.D."/>
            <person name="Detter J.C."/>
            <person name="Beck B."/>
            <person name="Woyke T."/>
            <person name="Bristow J."/>
            <person name="Eisen J.A."/>
            <person name="Markowitz V."/>
            <person name="Hugenholtz P."/>
            <person name="Kyrpides N.C."/>
            <person name="Klenk H.P."/>
        </authorList>
    </citation>
    <scope>NUCLEOTIDE SEQUENCE [LARGE SCALE GENOMIC DNA]</scope>
    <source>
        <strain evidence="3">ATCC 43644 / DSM 9630 / IS1B</strain>
    </source>
</reference>
<reference key="1">
    <citation type="submission" date="2010-11" db="EMBL/GenBank/DDBJ databases">
        <title>The complete sequence of chromosome of Isophaera pallida ATCC 43644.</title>
        <authorList>
            <consortium name="US DOE Joint Genome Institute (JGI-PGF)"/>
            <person name="Lucas S."/>
            <person name="Copeland A."/>
            <person name="Lapidus A."/>
            <person name="Bruce D."/>
            <person name="Goodwin L."/>
            <person name="Pitluck S."/>
            <person name="Kyrpides N."/>
            <person name="Mavromatis K."/>
            <person name="Pagani I."/>
            <person name="Ivanova N."/>
            <person name="Saunders E."/>
            <person name="Brettin T."/>
            <person name="Detter J.C."/>
            <person name="Han C."/>
            <person name="Tapia R."/>
            <person name="Land M."/>
            <person name="Hauser L."/>
            <person name="Markowitz V."/>
            <person name="Cheng J.-F."/>
            <person name="Hugenholtz P."/>
            <person name="Woyke T."/>
            <person name="Wu D."/>
            <person name="Eisen J.A."/>
        </authorList>
    </citation>
    <scope>NUCLEOTIDE SEQUENCE</scope>
    <source>
        <strain>ATCC 43644</strain>
    </source>
</reference>
<dbReference type="InterPro" id="IPR041657">
    <property type="entry name" value="HTH_17"/>
</dbReference>